<dbReference type="GO" id="GO:0019379">
    <property type="term" value="P:sulfate assimilation, phosphoadenylyl sulfate reduction by phosphoadenylyl-sulfate reductase (thioredoxin)"/>
    <property type="evidence" value="ECO:0007669"/>
    <property type="project" value="TreeGrafter"/>
</dbReference>
<evidence type="ECO:0000256" key="1">
    <source>
        <dbReference type="ARBA" id="ARBA00009732"/>
    </source>
</evidence>
<comment type="pathway">
    <text evidence="2">Sulfur metabolism; hydrogen sulfide biosynthesis; sulfite from sulfate.</text>
</comment>
<dbReference type="InParanoid" id="A0A6N7EWS7"/>
<gene>
    <name evidence="4" type="ORF">GCU85_06465</name>
</gene>
<dbReference type="FunCoup" id="A0A6N7EWS7">
    <property type="interactions" value="244"/>
</dbReference>
<dbReference type="InterPro" id="IPR014729">
    <property type="entry name" value="Rossmann-like_a/b/a_fold"/>
</dbReference>
<accession>A0A6N7EWS7</accession>
<evidence type="ECO:0000259" key="3">
    <source>
        <dbReference type="Pfam" id="PF01507"/>
    </source>
</evidence>
<proteinExistence type="inferred from homology"/>
<dbReference type="Proteomes" id="UP000471298">
    <property type="component" value="Unassembled WGS sequence"/>
</dbReference>
<protein>
    <submittedName>
        <fullName evidence="4">Phosphoadenosine phosphosulfate reductase family protein</fullName>
    </submittedName>
</protein>
<dbReference type="AlphaFoldDB" id="A0A6N7EWS7"/>
<evidence type="ECO:0000313" key="4">
    <source>
        <dbReference type="EMBL" id="MPV86373.1"/>
    </source>
</evidence>
<dbReference type="PANTHER" id="PTHR46509">
    <property type="entry name" value="PHOSPHOADENOSINE PHOSPHOSULFATE REDUCTASE"/>
    <property type="match status" value="1"/>
</dbReference>
<dbReference type="GO" id="GO:0005737">
    <property type="term" value="C:cytoplasm"/>
    <property type="evidence" value="ECO:0007669"/>
    <property type="project" value="TreeGrafter"/>
</dbReference>
<dbReference type="InterPro" id="IPR002500">
    <property type="entry name" value="PAPS_reduct_dom"/>
</dbReference>
<keyword evidence="5" id="KW-1185">Reference proteome</keyword>
<dbReference type="RefSeq" id="WP_152810372.1">
    <property type="nucleotide sequence ID" value="NZ_WHNW01000006.1"/>
</dbReference>
<dbReference type="PANTHER" id="PTHR46509:SF1">
    <property type="entry name" value="PHOSPHOADENOSINE PHOSPHOSULFATE REDUCTASE"/>
    <property type="match status" value="1"/>
</dbReference>
<evidence type="ECO:0000256" key="2">
    <source>
        <dbReference type="ARBA" id="ARBA00024327"/>
    </source>
</evidence>
<comment type="caution">
    <text evidence="4">The sequence shown here is derived from an EMBL/GenBank/DDBJ whole genome shotgun (WGS) entry which is preliminary data.</text>
</comment>
<dbReference type="Gene3D" id="3.40.50.620">
    <property type="entry name" value="HUPs"/>
    <property type="match status" value="1"/>
</dbReference>
<dbReference type="GO" id="GO:0004604">
    <property type="term" value="F:phosphoadenylyl-sulfate reductase (thioredoxin) activity"/>
    <property type="evidence" value="ECO:0007669"/>
    <property type="project" value="TreeGrafter"/>
</dbReference>
<dbReference type="SUPFAM" id="SSF52402">
    <property type="entry name" value="Adenine nucleotide alpha hydrolases-like"/>
    <property type="match status" value="1"/>
</dbReference>
<organism evidence="4 5">
    <name type="scientific">Ostreibacterium oceani</name>
    <dbReference type="NCBI Taxonomy" id="2654998"/>
    <lineage>
        <taxon>Bacteria</taxon>
        <taxon>Pseudomonadati</taxon>
        <taxon>Pseudomonadota</taxon>
        <taxon>Gammaproteobacteria</taxon>
        <taxon>Cardiobacteriales</taxon>
        <taxon>Ostreibacteriaceae</taxon>
        <taxon>Ostreibacterium</taxon>
    </lineage>
</organism>
<dbReference type="EMBL" id="WHNW01000006">
    <property type="protein sequence ID" value="MPV86373.1"/>
    <property type="molecule type" value="Genomic_DNA"/>
</dbReference>
<reference evidence="4 5" key="1">
    <citation type="submission" date="2019-10" db="EMBL/GenBank/DDBJ databases">
        <title>Cardiobacteriales fam. a chemoheterotrophic member of the order Cardiobacteriales, and proposal of Cardiobacteriales fam. nov.</title>
        <authorList>
            <person name="Wang C."/>
        </authorList>
    </citation>
    <scope>NUCLEOTIDE SEQUENCE [LARGE SCALE GENOMIC DNA]</scope>
    <source>
        <strain evidence="4 5">ML27</strain>
    </source>
</reference>
<feature type="domain" description="Phosphoadenosine phosphosulphate reductase" evidence="3">
    <location>
        <begin position="39"/>
        <end position="190"/>
    </location>
</feature>
<evidence type="ECO:0000313" key="5">
    <source>
        <dbReference type="Proteomes" id="UP000471298"/>
    </source>
</evidence>
<sequence length="212" mass="23840">MNERLQQTIQLDEINATLVHQTAQERIAWAVKQSENLLLTTNFSPFEAVLLHMVTQIKPAVDVLWVDSGYNVAATYQLAQALQKRLPLKLHVVTPEMTVARYAALNGGVPEIDDARHDEFTQLFKIAPFNAFLAAYQPDFWLTAIRQEQTDYRAGLSPVSVTAQGIVKVAPLIDWKTAQLQAYLTTHDLPNALTYYDPTKGPARRECGLHLQ</sequence>
<dbReference type="Pfam" id="PF01507">
    <property type="entry name" value="PAPS_reduct"/>
    <property type="match status" value="1"/>
</dbReference>
<name>A0A6N7EWS7_9GAMM</name>
<comment type="similarity">
    <text evidence="1">Belongs to the PAPS reductase family. CysH subfamily.</text>
</comment>